<evidence type="ECO:0000256" key="2">
    <source>
        <dbReference type="ARBA" id="ARBA00022692"/>
    </source>
</evidence>
<evidence type="ECO:0000256" key="4">
    <source>
        <dbReference type="ARBA" id="ARBA00023136"/>
    </source>
</evidence>
<evidence type="ECO:0000313" key="8">
    <source>
        <dbReference type="Proteomes" id="UP000435649"/>
    </source>
</evidence>
<dbReference type="EMBL" id="VUNS01000010">
    <property type="protein sequence ID" value="MST97498.1"/>
    <property type="molecule type" value="Genomic_DNA"/>
</dbReference>
<dbReference type="GO" id="GO:0012505">
    <property type="term" value="C:endomembrane system"/>
    <property type="evidence" value="ECO:0007669"/>
    <property type="project" value="UniProtKB-SubCell"/>
</dbReference>
<evidence type="ECO:0000259" key="6">
    <source>
        <dbReference type="Pfam" id="PF06803"/>
    </source>
</evidence>
<feature type="transmembrane region" description="Helical" evidence="5">
    <location>
        <begin position="205"/>
        <end position="222"/>
    </location>
</feature>
<dbReference type="AlphaFoldDB" id="A0A844G4S1"/>
<feature type="transmembrane region" description="Helical" evidence="5">
    <location>
        <begin position="156"/>
        <end position="174"/>
    </location>
</feature>
<accession>A0A844G4S1</accession>
<feature type="transmembrane region" description="Helical" evidence="5">
    <location>
        <begin position="181"/>
        <end position="199"/>
    </location>
</feature>
<dbReference type="RefSeq" id="WP_154418419.1">
    <property type="nucleotide sequence ID" value="NZ_VUNS01000010.1"/>
</dbReference>
<feature type="transmembrane region" description="Helical" evidence="5">
    <location>
        <begin position="61"/>
        <end position="81"/>
    </location>
</feature>
<keyword evidence="4 5" id="KW-0472">Membrane</keyword>
<comment type="caution">
    <text evidence="7">The sequence shown here is derived from an EMBL/GenBank/DDBJ whole genome shotgun (WGS) entry which is preliminary data.</text>
</comment>
<feature type="transmembrane region" description="Helical" evidence="5">
    <location>
        <begin position="32"/>
        <end position="49"/>
    </location>
</feature>
<evidence type="ECO:0000256" key="1">
    <source>
        <dbReference type="ARBA" id="ARBA00004127"/>
    </source>
</evidence>
<gene>
    <name evidence="7" type="ORF">FYJ85_10655</name>
</gene>
<evidence type="ECO:0000256" key="3">
    <source>
        <dbReference type="ARBA" id="ARBA00022989"/>
    </source>
</evidence>
<organism evidence="7 8">
    <name type="scientific">Victivallis lenta</name>
    <dbReference type="NCBI Taxonomy" id="2606640"/>
    <lineage>
        <taxon>Bacteria</taxon>
        <taxon>Pseudomonadati</taxon>
        <taxon>Lentisphaerota</taxon>
        <taxon>Lentisphaeria</taxon>
        <taxon>Victivallales</taxon>
        <taxon>Victivallaceae</taxon>
        <taxon>Victivallis</taxon>
    </lineage>
</organism>
<dbReference type="Proteomes" id="UP000435649">
    <property type="component" value="Unassembled WGS sequence"/>
</dbReference>
<evidence type="ECO:0000256" key="5">
    <source>
        <dbReference type="SAM" id="Phobius"/>
    </source>
</evidence>
<keyword evidence="3 5" id="KW-1133">Transmembrane helix</keyword>
<feature type="domain" description="DUF1232" evidence="6">
    <location>
        <begin position="339"/>
        <end position="373"/>
    </location>
</feature>
<feature type="transmembrane region" description="Helical" evidence="5">
    <location>
        <begin position="359"/>
        <end position="379"/>
    </location>
</feature>
<feature type="transmembrane region" description="Helical" evidence="5">
    <location>
        <begin position="334"/>
        <end position="353"/>
    </location>
</feature>
<sequence length="387" mass="42506">MKRLAAASAGRAREWLCAPAGNDFGIAGFRCWKFWAVLAFYLGGFLLLVRDPFFLRGGAFSYQQGMVTLLLAFVIVAALCWEMMLFGPPRGANLLLQFMMCLPAFLFVARITAAPSMPPADVGVISLTVDGIGKFRQWLGIGRLLEYIPFWIRDLFANWQVTLFFMVVMGALSFRRTGVRLSLLVLLLAIEFFAVFAGRGSAPDWLLGGTICLLAGMGLQFCRCDRIVYYENVVDRLSAAPCDESALRAILRIAAQGREDGRVSEEGVRRIVKSEYGSLGNFSAAEFGCIASELTGRILYEYRIMHLSGGADGVFLIPAPNLCRCETLLGGLSVWPRVIFTLLAAVVWVLLPVDLIPDSIPFVGALDDVTVTILSGIVLRNAMENSR</sequence>
<feature type="transmembrane region" description="Helical" evidence="5">
    <location>
        <begin position="93"/>
        <end position="113"/>
    </location>
</feature>
<dbReference type="InterPro" id="IPR010652">
    <property type="entry name" value="DUF1232"/>
</dbReference>
<reference evidence="7 8" key="1">
    <citation type="submission" date="2019-08" db="EMBL/GenBank/DDBJ databases">
        <title>In-depth cultivation of the pig gut microbiome towards novel bacterial diversity and tailored functional studies.</title>
        <authorList>
            <person name="Wylensek D."/>
            <person name="Hitch T.C.A."/>
            <person name="Clavel T."/>
        </authorList>
    </citation>
    <scope>NUCLEOTIDE SEQUENCE [LARGE SCALE GENOMIC DNA]</scope>
    <source>
        <strain evidence="7 8">BBE-744-WT-12</strain>
    </source>
</reference>
<name>A0A844G4S1_9BACT</name>
<comment type="subcellular location">
    <subcellularLocation>
        <location evidence="1">Endomembrane system</location>
        <topology evidence="1">Multi-pass membrane protein</topology>
    </subcellularLocation>
</comment>
<evidence type="ECO:0000313" key="7">
    <source>
        <dbReference type="EMBL" id="MST97498.1"/>
    </source>
</evidence>
<dbReference type="Pfam" id="PF06803">
    <property type="entry name" value="DUF1232"/>
    <property type="match status" value="1"/>
</dbReference>
<keyword evidence="8" id="KW-1185">Reference proteome</keyword>
<proteinExistence type="predicted"/>
<keyword evidence="2 5" id="KW-0812">Transmembrane</keyword>
<protein>
    <submittedName>
        <fullName evidence="7">DUF1232 domain-containing protein</fullName>
    </submittedName>
</protein>